<accession>A0ABP3M352</accession>
<dbReference type="InterPro" id="IPR011051">
    <property type="entry name" value="RmlC_Cupin_sf"/>
</dbReference>
<name>A0ABP3M352_9PSEU</name>
<sequence length="116" mass="12286">MRDSVASQTVVMQSLNEQAQRLMERAVANSAGRSAETIYAGARLRQTVIALKGGSTLAEHDNPGEATLLVLRGQVRLRSGTTSTHGATGDLLVIPQARHSLEAVEDAAVLLTVVPR</sequence>
<comment type="caution">
    <text evidence="1">The sequence shown here is derived from an EMBL/GenBank/DDBJ whole genome shotgun (WGS) entry which is preliminary data.</text>
</comment>
<dbReference type="InterPro" id="IPR014710">
    <property type="entry name" value="RmlC-like_jellyroll"/>
</dbReference>
<reference evidence="2" key="1">
    <citation type="journal article" date="2019" name="Int. J. Syst. Evol. Microbiol.">
        <title>The Global Catalogue of Microorganisms (GCM) 10K type strain sequencing project: providing services to taxonomists for standard genome sequencing and annotation.</title>
        <authorList>
            <consortium name="The Broad Institute Genomics Platform"/>
            <consortium name="The Broad Institute Genome Sequencing Center for Infectious Disease"/>
            <person name="Wu L."/>
            <person name="Ma J."/>
        </authorList>
    </citation>
    <scope>NUCLEOTIDE SEQUENCE [LARGE SCALE GENOMIC DNA]</scope>
    <source>
        <strain evidence="2">JCM 10664</strain>
    </source>
</reference>
<protein>
    <submittedName>
        <fullName evidence="1">Cupin domain-containing protein</fullName>
    </submittedName>
</protein>
<proteinExistence type="predicted"/>
<dbReference type="SUPFAM" id="SSF51182">
    <property type="entry name" value="RmlC-like cupins"/>
    <property type="match status" value="1"/>
</dbReference>
<dbReference type="PANTHER" id="PTHR37694">
    <property type="entry name" value="SLR8022 PROTEIN"/>
    <property type="match status" value="1"/>
</dbReference>
<keyword evidence="2" id="KW-1185">Reference proteome</keyword>
<dbReference type="Gene3D" id="2.60.120.10">
    <property type="entry name" value="Jelly Rolls"/>
    <property type="match status" value="1"/>
</dbReference>
<dbReference type="PANTHER" id="PTHR37694:SF1">
    <property type="entry name" value="SLR8022 PROTEIN"/>
    <property type="match status" value="1"/>
</dbReference>
<evidence type="ECO:0000313" key="1">
    <source>
        <dbReference type="EMBL" id="GAA0512165.1"/>
    </source>
</evidence>
<dbReference type="CDD" id="cd02230">
    <property type="entry name" value="cupin_HP0902-like"/>
    <property type="match status" value="1"/>
</dbReference>
<dbReference type="EMBL" id="BAAAHC010000005">
    <property type="protein sequence ID" value="GAA0512165.1"/>
    <property type="molecule type" value="Genomic_DNA"/>
</dbReference>
<evidence type="ECO:0000313" key="2">
    <source>
        <dbReference type="Proteomes" id="UP001500220"/>
    </source>
</evidence>
<gene>
    <name evidence="1" type="ORF">GCM10009545_12720</name>
</gene>
<organism evidence="1 2">
    <name type="scientific">Saccharopolyspora thermophila</name>
    <dbReference type="NCBI Taxonomy" id="89367"/>
    <lineage>
        <taxon>Bacteria</taxon>
        <taxon>Bacillati</taxon>
        <taxon>Actinomycetota</taxon>
        <taxon>Actinomycetes</taxon>
        <taxon>Pseudonocardiales</taxon>
        <taxon>Pseudonocardiaceae</taxon>
        <taxon>Saccharopolyspora</taxon>
    </lineage>
</organism>
<dbReference type="Proteomes" id="UP001500220">
    <property type="component" value="Unassembled WGS sequence"/>
</dbReference>